<organism evidence="6 7">
    <name type="scientific">Apodospora peruviana</name>
    <dbReference type="NCBI Taxonomy" id="516989"/>
    <lineage>
        <taxon>Eukaryota</taxon>
        <taxon>Fungi</taxon>
        <taxon>Dikarya</taxon>
        <taxon>Ascomycota</taxon>
        <taxon>Pezizomycotina</taxon>
        <taxon>Sordariomycetes</taxon>
        <taxon>Sordariomycetidae</taxon>
        <taxon>Sordariales</taxon>
        <taxon>Lasiosphaeriaceae</taxon>
        <taxon>Apodospora</taxon>
    </lineage>
</organism>
<keyword evidence="1" id="KW-0328">Glycosyltransferase</keyword>
<evidence type="ECO:0000256" key="1">
    <source>
        <dbReference type="ARBA" id="ARBA00022676"/>
    </source>
</evidence>
<feature type="transmembrane region" description="Helical" evidence="4">
    <location>
        <begin position="24"/>
        <end position="49"/>
    </location>
</feature>
<evidence type="ECO:0000256" key="3">
    <source>
        <dbReference type="SAM" id="MobiDB-lite"/>
    </source>
</evidence>
<feature type="transmembrane region" description="Helical" evidence="4">
    <location>
        <begin position="1307"/>
        <end position="1326"/>
    </location>
</feature>
<comment type="caution">
    <text evidence="6">The sequence shown here is derived from an EMBL/GenBank/DDBJ whole genome shotgun (WGS) entry which is preliminary data.</text>
</comment>
<dbReference type="Gene3D" id="3.40.50.2000">
    <property type="entry name" value="Glycogen Phosphorylase B"/>
    <property type="match status" value="1"/>
</dbReference>
<proteinExistence type="predicted"/>
<keyword evidence="4" id="KW-0472">Membrane</keyword>
<gene>
    <name evidence="6" type="ORF">B0H66DRAFT_370207</name>
</gene>
<feature type="transmembrane region" description="Helical" evidence="4">
    <location>
        <begin position="854"/>
        <end position="879"/>
    </location>
</feature>
<evidence type="ECO:0000256" key="4">
    <source>
        <dbReference type="SAM" id="Phobius"/>
    </source>
</evidence>
<evidence type="ECO:0000313" key="6">
    <source>
        <dbReference type="EMBL" id="KAK3314058.1"/>
    </source>
</evidence>
<reference evidence="6" key="2">
    <citation type="submission" date="2023-06" db="EMBL/GenBank/DDBJ databases">
        <authorList>
            <consortium name="Lawrence Berkeley National Laboratory"/>
            <person name="Haridas S."/>
            <person name="Hensen N."/>
            <person name="Bonometti L."/>
            <person name="Westerberg I."/>
            <person name="Brannstrom I.O."/>
            <person name="Guillou S."/>
            <person name="Cros-Aarteil S."/>
            <person name="Calhoun S."/>
            <person name="Kuo A."/>
            <person name="Mondo S."/>
            <person name="Pangilinan J."/>
            <person name="Riley R."/>
            <person name="Labutti K."/>
            <person name="Andreopoulos B."/>
            <person name="Lipzen A."/>
            <person name="Chen C."/>
            <person name="Yanf M."/>
            <person name="Daum C."/>
            <person name="Ng V."/>
            <person name="Clum A."/>
            <person name="Steindorff A."/>
            <person name="Ohm R."/>
            <person name="Martin F."/>
            <person name="Silar P."/>
            <person name="Natvig D."/>
            <person name="Lalanne C."/>
            <person name="Gautier V."/>
            <person name="Ament-Velasquez S.L."/>
            <person name="Kruys A."/>
            <person name="Hutchinson M.I."/>
            <person name="Powell A.J."/>
            <person name="Barry K."/>
            <person name="Miller A.N."/>
            <person name="Grigoriev I.V."/>
            <person name="Debuchy R."/>
            <person name="Gladieux P."/>
            <person name="Thoren M.H."/>
            <person name="Johannesson H."/>
        </authorList>
    </citation>
    <scope>NUCLEOTIDE SEQUENCE</scope>
    <source>
        <strain evidence="6">CBS 118394</strain>
    </source>
</reference>
<feature type="transmembrane region" description="Helical" evidence="4">
    <location>
        <begin position="1187"/>
        <end position="1208"/>
    </location>
</feature>
<feature type="transmembrane region" description="Helical" evidence="4">
    <location>
        <begin position="1280"/>
        <end position="1301"/>
    </location>
</feature>
<keyword evidence="6" id="KW-0808">Transferase</keyword>
<dbReference type="InterPro" id="IPR001296">
    <property type="entry name" value="Glyco_trans_1"/>
</dbReference>
<feature type="transmembrane region" description="Helical" evidence="4">
    <location>
        <begin position="1362"/>
        <end position="1383"/>
    </location>
</feature>
<dbReference type="PANTHER" id="PTHR12526">
    <property type="entry name" value="GLYCOSYLTRANSFERASE"/>
    <property type="match status" value="1"/>
</dbReference>
<feature type="domain" description="Glycosyl transferase family 1" evidence="5">
    <location>
        <begin position="2528"/>
        <end position="2684"/>
    </location>
</feature>
<feature type="transmembrane region" description="Helical" evidence="4">
    <location>
        <begin position="1000"/>
        <end position="1018"/>
    </location>
</feature>
<dbReference type="Proteomes" id="UP001283341">
    <property type="component" value="Unassembled WGS sequence"/>
</dbReference>
<feature type="transmembrane region" description="Helical" evidence="4">
    <location>
        <begin position="1338"/>
        <end position="1356"/>
    </location>
</feature>
<name>A0AAE0M058_9PEZI</name>
<feature type="transmembrane region" description="Helical" evidence="4">
    <location>
        <begin position="935"/>
        <end position="956"/>
    </location>
</feature>
<keyword evidence="2" id="KW-0175">Coiled coil</keyword>
<feature type="transmembrane region" description="Helical" evidence="4">
    <location>
        <begin position="1228"/>
        <end position="1247"/>
    </location>
</feature>
<accession>A0AAE0M058</accession>
<feature type="region of interest" description="Disordered" evidence="3">
    <location>
        <begin position="2805"/>
        <end position="2826"/>
    </location>
</feature>
<keyword evidence="7" id="KW-1185">Reference proteome</keyword>
<feature type="transmembrane region" description="Helical" evidence="4">
    <location>
        <begin position="899"/>
        <end position="923"/>
    </location>
</feature>
<dbReference type="GO" id="GO:0016757">
    <property type="term" value="F:glycosyltransferase activity"/>
    <property type="evidence" value="ECO:0007669"/>
    <property type="project" value="UniProtKB-KW"/>
</dbReference>
<dbReference type="PANTHER" id="PTHR12526:SF604">
    <property type="entry name" value="TRANSFERASE, PUTATIVE (AFU_ORTHOLOGUE AFUA_4G14070)-RELATED"/>
    <property type="match status" value="1"/>
</dbReference>
<reference evidence="6" key="1">
    <citation type="journal article" date="2023" name="Mol. Phylogenet. Evol.">
        <title>Genome-scale phylogeny and comparative genomics of the fungal order Sordariales.</title>
        <authorList>
            <person name="Hensen N."/>
            <person name="Bonometti L."/>
            <person name="Westerberg I."/>
            <person name="Brannstrom I.O."/>
            <person name="Guillou S."/>
            <person name="Cros-Aarteil S."/>
            <person name="Calhoun S."/>
            <person name="Haridas S."/>
            <person name="Kuo A."/>
            <person name="Mondo S."/>
            <person name="Pangilinan J."/>
            <person name="Riley R."/>
            <person name="LaButti K."/>
            <person name="Andreopoulos B."/>
            <person name="Lipzen A."/>
            <person name="Chen C."/>
            <person name="Yan M."/>
            <person name="Daum C."/>
            <person name="Ng V."/>
            <person name="Clum A."/>
            <person name="Steindorff A."/>
            <person name="Ohm R.A."/>
            <person name="Martin F."/>
            <person name="Silar P."/>
            <person name="Natvig D.O."/>
            <person name="Lalanne C."/>
            <person name="Gautier V."/>
            <person name="Ament-Velasquez S.L."/>
            <person name="Kruys A."/>
            <person name="Hutchinson M.I."/>
            <person name="Powell A.J."/>
            <person name="Barry K."/>
            <person name="Miller A.N."/>
            <person name="Grigoriev I.V."/>
            <person name="Debuchy R."/>
            <person name="Gladieux P."/>
            <person name="Hiltunen Thoren M."/>
            <person name="Johannesson H."/>
        </authorList>
    </citation>
    <scope>NUCLEOTIDE SEQUENCE</scope>
    <source>
        <strain evidence="6">CBS 118394</strain>
    </source>
</reference>
<feature type="transmembrane region" description="Helical" evidence="4">
    <location>
        <begin position="962"/>
        <end position="988"/>
    </location>
</feature>
<evidence type="ECO:0000259" key="5">
    <source>
        <dbReference type="Pfam" id="PF00534"/>
    </source>
</evidence>
<keyword evidence="4" id="KW-1133">Transmembrane helix</keyword>
<feature type="transmembrane region" description="Helical" evidence="4">
    <location>
        <begin position="1024"/>
        <end position="1045"/>
    </location>
</feature>
<dbReference type="EMBL" id="JAUEDM010000007">
    <property type="protein sequence ID" value="KAK3314058.1"/>
    <property type="molecule type" value="Genomic_DNA"/>
</dbReference>
<protein>
    <submittedName>
        <fullName evidence="6">Glycosyl transferase</fullName>
    </submittedName>
</protein>
<feature type="coiled-coil region" evidence="2">
    <location>
        <begin position="457"/>
        <end position="484"/>
    </location>
</feature>
<dbReference type="Pfam" id="PF00534">
    <property type="entry name" value="Glycos_transf_1"/>
    <property type="match status" value="1"/>
</dbReference>
<keyword evidence="4" id="KW-0812">Transmembrane</keyword>
<dbReference type="SUPFAM" id="SSF53756">
    <property type="entry name" value="UDP-Glycosyltransferase/glycogen phosphorylase"/>
    <property type="match status" value="1"/>
</dbReference>
<sequence length="2826" mass="319194">MKPKSLGLLAVGWKSMIKNRWGQILAAIAFATLLIALPYVLYHSIRFALRRFRNRRRRPISRAVGRCLEDLRSNAKPLTTKSTLAKRRATEAVSFGVFLGSFSSPPTVDERRLLSRWNVLVVDPLQAGVLDALKSCLSTSTHVLGRLDVSAIVEAGRGFHDDHVVKSLGILVHVLDARLASTNRRTPFTGILLAGWAEHFRPAVINKLARLVSDDMGLDMWLEMSHPDYITEDEARSIDMSLVGGVVYRNGMIHPNGEWKNFFQMTAMRTVQRAVKAQKVTHNIPTVIWETVNNDVKMDYAAVARAHKLYTFYNALSWIGHADALVNARAAKTRTVHTKPLGALMWLKNEKNMEAHDLWRRNNDVCTTVVEGNEDLYDSLARFIPNISSRLRLNWPPPSTRSLSPARTIASTQSSYSAAHGYPVIDPLSMSSRGVELSGLGCFQLGHESTFAEFEDLRRAQRKLERLNLLAKVTGEQLAEARKQIAVLRDPRILSTAVLQVIPELLDLLDSALDEKTEGNVLPRLKVFSGLHSAFQTTTGAQYWGLYDYNSASSESDCLVLYLSNFAENRAAAILHTFLSSRKFSRLECFVAEQAMADAIGGCLDNRWGLASRLSGDVETLSPSEAMLLLERLPSRHYTSLLNKVRDCIEYQLLEVPTLAQQRTLGSKSYLSGELSAEALVAARLEWLASKGCAIPDQEEAVRLFEDVQSRLYTVLTNCEGDVYMNISAVMQQLLQEDRIDAAVDILALSIFSAFRNFSLDEVYLEVLDRNVYPNTSYDQPGCFAEHFALGSRCESFFDTDARHVGRIIAARYREYYMRNQPPVREEGFTELPTAYAAMQADFDPTGGREKLPFYYNITFFGIFALPALFDVMLLTTIGRGLFLTTFMTSDQKTMATSALMLALLVSGAFGAWICSGGSYYFFASAFPAMNQFVLTRFAAGVAFTLAIALIGFVTFLAVKGIFAALTFAFYLILLSTYMMVLSALSIYQSPGSRFLSGRTSVLCCVPILFISPILSMWTGNDIIVYVPVLTAFLIAILIVARSTIGSWSSWHLKIPLVADAEVMKWYKETPEGSAIDLKRITDEQLMHRARMAIHLAVLRETERWLPTKSKADPLIIKLAKGYPPTMFLMRWYTAHKRSKMPLVYSTTWNLTMKAATESMTKMQKGLKLHSAFLHWRTTGLDVWSGLLYFLVALTDKWVALLTGANLVGLSAASSETFRLGVGWGLSYYLMGALMLDIVSQPLWTLANEKSTTPISSLKSLDEVTAEDAFARRKLYWQNLLKFFFLHLWAVSIFTFLMWVFQDNADNSIMFLCYVGAYSGLLFFQYNKVFCGFGGEKPLAIAVIVGFPIGFALHAALPNFAYSGVISLSAANWTAGILSLFVAKLGWPTLLKKPEPYISEQARITDSVSAPTATYSVATLEPYPELAMSTMQRMFDAVQRLDPDKRVILNPAQHPATKVVSIISWSRSHGPGPCDLLRYAFPRADALTRLATESWQQGLTTVELISANDFPPLEPKVRAIARKQGNHLHIFILLATDSVDEWALNVHRHWRIIAETIVQATAEHRMMMSHGEAMMAELVVAHNTGDYEIAVPEGVKYQLEASRTERARFIAAYEKTLLRYLLLGIDSEIEWDHLPRQVRAFLLQRLSRSNLPLSPYEETWLRKHLGVRSSLDVEVWIARCELAAAATQAIFSYAHNLELDDEFETDDYHSLSPKNSEKHPLLTEWAAKPDTSKRFAIKSGFASLLRRFNTAIKFLIISLTADPEYQRELDFVIHDVHSVIRWPTVFFLNGIWLYARFLQRIIVPVVLLYGRDHAAEIRRLIKGTTTVLEKDRIITENLSGVSTWFWTLQDRGNVRVAQYAGRIDSEPKQRKGLKAVNIYNAQLVLQKRQLYDKDGSVANSFTYHYKDDSSRLPLQRECSAGKLAGQVVQYDHRGYQKVGSFMRGTNRVDWKLYYRKSAKHEDELLWGEYVFPHITIKVLWSMPPRNPLRRLEEWIPFSTVTEATYIQGNDTWHASWDYEHKFHPQVAVTLNGQPVDTPPMIGEDWFRVLKKPDNCSFLSENPFLPFSSLKTNAIARFFGFNVKRFPIPTSMARTQVWKAWRSDPDVDAVSARWLDEKLMRSDAILRPYWRLRDLGRLEAAKTYLDAQADAIMARVDVDPATSSWTHLAYKMSDIYSFGQGGDARINTRKLESQLADSEYELHVLAMDTSTWPNDPGGVSNCRRDMINNLNSIKWHVVAETANDYGVPRYQIERNVQSLTILPLWGLDFLNPAHGVLETQLDSAIIKRSITTTEADIVQNFLPILTSLVRCAQAIKITRQHVEEATRALVDLNTYFESSRNYNDVWNHPVVMQRWCELWLSEDLADNAVTISQWWDFERPTLKHLENALNLWMRYLFIFALPVPEEIPDIFQASHHFCGAMYGIVCKEKRGCSLHIWDHCISFREFTTFMGSAVSFDNPFVNSTLISLTHLSCVLLEHHADVVLPCCDYFNPGWEVELGTQAGTLEHRSTFARKIDPVVNGISNMESFEPIKTIKTSQPTVVMLSHVQYPKDLKNAILAADVIVNKWGFRDYQLHMYGDQERHATLATELIELISSKNLGEHCFILGLAKPDVVLQDAWLFLNSSISEGLPLAMGEAALTGVPVVCTDVGASYCVVTDRKTGLRFSEVVPPNDSESLARAQISVMALIGPWAKYADDKPGTDVPELAYPVPSPEQVKRIQARIYAKTEQRRALGLRGRENVLKNFSSERYLREHEQMLWIGKDRSRSNRARMLAESRGANTPPVSGKYRALRHRNSRLTPESWISLASETGGGGKKRWWDSTSTLGQ</sequence>
<evidence type="ECO:0000313" key="7">
    <source>
        <dbReference type="Proteomes" id="UP001283341"/>
    </source>
</evidence>
<evidence type="ECO:0000256" key="2">
    <source>
        <dbReference type="SAM" id="Coils"/>
    </source>
</evidence>